<protein>
    <submittedName>
        <fullName evidence="2">Uncharacterized protein</fullName>
    </submittedName>
</protein>
<evidence type="ECO:0000313" key="2">
    <source>
        <dbReference type="EMBL" id="KII80836.1"/>
    </source>
</evidence>
<dbReference type="RefSeq" id="WP_040988358.1">
    <property type="nucleotide sequence ID" value="NZ_JTKH01000006.1"/>
</dbReference>
<feature type="transmembrane region" description="Helical" evidence="1">
    <location>
        <begin position="12"/>
        <end position="30"/>
    </location>
</feature>
<accession>A0A0C2NMW3</accession>
<name>A0A0C2NJ47_9VIBR</name>
<feature type="transmembrane region" description="Helical" evidence="1">
    <location>
        <begin position="85"/>
        <end position="111"/>
    </location>
</feature>
<dbReference type="STRING" id="1461322.OJ16_05965"/>
<accession>A0A0C2NJ47</accession>
<evidence type="ECO:0000313" key="3">
    <source>
        <dbReference type="Proteomes" id="UP000031672"/>
    </source>
</evidence>
<comment type="caution">
    <text evidence="2">The sequence shown here is derived from an EMBL/GenBank/DDBJ whole genome shotgun (WGS) entry which is preliminary data.</text>
</comment>
<dbReference type="EMBL" id="JTKH01000006">
    <property type="protein sequence ID" value="KII80836.1"/>
    <property type="molecule type" value="Genomic_DNA"/>
</dbReference>
<evidence type="ECO:0000256" key="1">
    <source>
        <dbReference type="SAM" id="Phobius"/>
    </source>
</evidence>
<keyword evidence="1" id="KW-0812">Transmembrane</keyword>
<keyword evidence="1" id="KW-1133">Transmembrane helix</keyword>
<organism evidence="2 3">
    <name type="scientific">Vibrio renipiscarius</name>
    <dbReference type="NCBI Taxonomy" id="1461322"/>
    <lineage>
        <taxon>Bacteria</taxon>
        <taxon>Pseudomonadati</taxon>
        <taxon>Pseudomonadota</taxon>
        <taxon>Gammaproteobacteria</taxon>
        <taxon>Vibrionales</taxon>
        <taxon>Vibrionaceae</taxon>
        <taxon>Vibrio</taxon>
    </lineage>
</organism>
<proteinExistence type="predicted"/>
<feature type="transmembrane region" description="Helical" evidence="1">
    <location>
        <begin position="123"/>
        <end position="142"/>
    </location>
</feature>
<dbReference type="Proteomes" id="UP000031672">
    <property type="component" value="Unassembled WGS sequence"/>
</dbReference>
<gene>
    <name evidence="2" type="ORF">OJ16_05965</name>
</gene>
<reference evidence="2 3" key="1">
    <citation type="submission" date="2014-11" db="EMBL/GenBank/DDBJ databases">
        <title>Draft Genome Sequence of Vibrio piscirenalis strains CECT 8603T and CECT 8604, two marine Gammaproteobacterium isolated from cultured gilthead sea bream (Sparus aurata).</title>
        <authorList>
            <person name="Arahal D.R."/>
            <person name="Rodrigo-Torres L."/>
            <person name="Lucena T."/>
            <person name="Pujalte M.J."/>
        </authorList>
    </citation>
    <scope>NUCLEOTIDE SEQUENCE [LARGE SCALE GENOMIC DNA]</scope>
    <source>
        <strain evidence="2 3">DCR 1-4-2</strain>
    </source>
</reference>
<feature type="transmembrane region" description="Helical" evidence="1">
    <location>
        <begin position="42"/>
        <end position="64"/>
    </location>
</feature>
<sequence length="154" mass="16900">MHVRVWIATGIRVLAIYLVFEAAVSSFSAMTTARSLGLENTGVYVVNLLSLFLAAILWFFPMSIAGKIVPITMEESESRYTAIDLAKVGCGLLSIYLIVDNLWSITLAFYFVDSGYQQNSDAIVNLSSGILSLVSGFILLFNTRKVAVYLSRLA</sequence>
<keyword evidence="3" id="KW-1185">Reference proteome</keyword>
<keyword evidence="1" id="KW-0472">Membrane</keyword>
<dbReference type="AlphaFoldDB" id="A0A0C2NJ47"/>